<evidence type="ECO:0000313" key="3">
    <source>
        <dbReference type="RefSeq" id="XP_056686696.1"/>
    </source>
</evidence>
<dbReference type="PANTHER" id="PTHR33564">
    <property type="entry name" value="TRANSMEMBRANE PROTEIN"/>
    <property type="match status" value="1"/>
</dbReference>
<reference evidence="2" key="1">
    <citation type="journal article" date="2021" name="Nat. Commun.">
        <title>Genomic analyses provide insights into spinach domestication and the genetic basis of agronomic traits.</title>
        <authorList>
            <person name="Cai X."/>
            <person name="Sun X."/>
            <person name="Xu C."/>
            <person name="Sun H."/>
            <person name="Wang X."/>
            <person name="Ge C."/>
            <person name="Zhang Z."/>
            <person name="Wang Q."/>
            <person name="Fei Z."/>
            <person name="Jiao C."/>
            <person name="Wang Q."/>
        </authorList>
    </citation>
    <scope>NUCLEOTIDE SEQUENCE [LARGE SCALE GENOMIC DNA]</scope>
    <source>
        <strain evidence="2">cv. Varoflay</strain>
    </source>
</reference>
<keyword evidence="1" id="KW-0472">Membrane</keyword>
<gene>
    <name evidence="3" type="primary">LOC130462469</name>
</gene>
<sequence length="130" mass="14676">MDGSTSMGFMAVFAVSGSVALLALQLHKRLVEDFMRRIDFEVGCGKCQCKRRIRLTSNVKESSRIEDDKESYETKVAKPCCERSYNGVEGTMPLNRLALYKGIIKSRMSCPKTEYGLSRGRNAPYDNTYL</sequence>
<keyword evidence="1" id="KW-1133">Transmembrane helix</keyword>
<dbReference type="Proteomes" id="UP000813463">
    <property type="component" value="Chromosome 6"/>
</dbReference>
<dbReference type="GeneID" id="130462469"/>
<evidence type="ECO:0000256" key="1">
    <source>
        <dbReference type="SAM" id="Phobius"/>
    </source>
</evidence>
<proteinExistence type="predicted"/>
<accession>A0ABM3QTJ3</accession>
<keyword evidence="2" id="KW-1185">Reference proteome</keyword>
<evidence type="ECO:0008006" key="4">
    <source>
        <dbReference type="Google" id="ProtNLM"/>
    </source>
</evidence>
<organism evidence="2 3">
    <name type="scientific">Spinacia oleracea</name>
    <name type="common">Spinach</name>
    <dbReference type="NCBI Taxonomy" id="3562"/>
    <lineage>
        <taxon>Eukaryota</taxon>
        <taxon>Viridiplantae</taxon>
        <taxon>Streptophyta</taxon>
        <taxon>Embryophyta</taxon>
        <taxon>Tracheophyta</taxon>
        <taxon>Spermatophyta</taxon>
        <taxon>Magnoliopsida</taxon>
        <taxon>eudicotyledons</taxon>
        <taxon>Gunneridae</taxon>
        <taxon>Pentapetalae</taxon>
        <taxon>Caryophyllales</taxon>
        <taxon>Chenopodiaceae</taxon>
        <taxon>Chenopodioideae</taxon>
        <taxon>Anserineae</taxon>
        <taxon>Spinacia</taxon>
    </lineage>
</organism>
<keyword evidence="1" id="KW-0812">Transmembrane</keyword>
<evidence type="ECO:0000313" key="2">
    <source>
        <dbReference type="Proteomes" id="UP000813463"/>
    </source>
</evidence>
<protein>
    <recommendedName>
        <fullName evidence="4">Transmembrane protein</fullName>
    </recommendedName>
</protein>
<reference evidence="3" key="2">
    <citation type="submission" date="2025-08" db="UniProtKB">
        <authorList>
            <consortium name="RefSeq"/>
        </authorList>
    </citation>
    <scope>IDENTIFICATION</scope>
    <source>
        <tissue evidence="3">Leaf</tissue>
    </source>
</reference>
<dbReference type="RefSeq" id="XP_056686696.1">
    <property type="nucleotide sequence ID" value="XM_056830718.1"/>
</dbReference>
<dbReference type="PANTHER" id="PTHR33564:SF8">
    <property type="entry name" value="TRANSMEMBRANE PROTEIN"/>
    <property type="match status" value="1"/>
</dbReference>
<feature type="transmembrane region" description="Helical" evidence="1">
    <location>
        <begin position="6"/>
        <end position="27"/>
    </location>
</feature>
<name>A0ABM3QTJ3_SPIOL</name>